<dbReference type="InterPro" id="IPR001965">
    <property type="entry name" value="Znf_PHD"/>
</dbReference>
<dbReference type="CDD" id="cd15606">
    <property type="entry name" value="PHD2_KDM5A"/>
    <property type="match status" value="1"/>
</dbReference>
<keyword evidence="1" id="KW-0479">Metal-binding</keyword>
<organism evidence="7 8">
    <name type="scientific">Priapulus caudatus</name>
    <name type="common">Priapulid worm</name>
    <dbReference type="NCBI Taxonomy" id="37621"/>
    <lineage>
        <taxon>Eukaryota</taxon>
        <taxon>Metazoa</taxon>
        <taxon>Ecdysozoa</taxon>
        <taxon>Scalidophora</taxon>
        <taxon>Priapulida</taxon>
        <taxon>Priapulimorpha</taxon>
        <taxon>Priapulimorphida</taxon>
        <taxon>Priapulidae</taxon>
        <taxon>Priapulus</taxon>
    </lineage>
</organism>
<dbReference type="Gene3D" id="3.30.40.10">
    <property type="entry name" value="Zinc/RING finger domain, C3HC4 (zinc finger)"/>
    <property type="match status" value="1"/>
</dbReference>
<evidence type="ECO:0000256" key="2">
    <source>
        <dbReference type="ARBA" id="ARBA00022771"/>
    </source>
</evidence>
<dbReference type="InterPro" id="IPR013083">
    <property type="entry name" value="Znf_RING/FYVE/PHD"/>
</dbReference>
<accession>A0ABM1F609</accession>
<dbReference type="GeneID" id="106819811"/>
<dbReference type="Proteomes" id="UP000695022">
    <property type="component" value="Unplaced"/>
</dbReference>
<evidence type="ECO:0000256" key="3">
    <source>
        <dbReference type="ARBA" id="ARBA00022833"/>
    </source>
</evidence>
<keyword evidence="7" id="KW-1185">Reference proteome</keyword>
<dbReference type="InterPro" id="IPR011011">
    <property type="entry name" value="Znf_FYVE_PHD"/>
</dbReference>
<dbReference type="SMART" id="SM00249">
    <property type="entry name" value="PHD"/>
    <property type="match status" value="1"/>
</dbReference>
<dbReference type="Pfam" id="PF00628">
    <property type="entry name" value="PHD"/>
    <property type="match status" value="1"/>
</dbReference>
<evidence type="ECO:0000313" key="8">
    <source>
        <dbReference type="RefSeq" id="XP_014679880.1"/>
    </source>
</evidence>
<dbReference type="PROSITE" id="PS50016">
    <property type="entry name" value="ZF_PHD_2"/>
    <property type="match status" value="1"/>
</dbReference>
<evidence type="ECO:0000256" key="1">
    <source>
        <dbReference type="ARBA" id="ARBA00022723"/>
    </source>
</evidence>
<evidence type="ECO:0000259" key="6">
    <source>
        <dbReference type="PROSITE" id="PS50016"/>
    </source>
</evidence>
<gene>
    <name evidence="8" type="primary">LOC106819811</name>
</gene>
<dbReference type="InterPro" id="IPR019786">
    <property type="entry name" value="Zinc_finger_PHD-type_CS"/>
</dbReference>
<protein>
    <submittedName>
        <fullName evidence="8">Lysine-specific demethylase 5A-like</fullName>
    </submittedName>
</protein>
<evidence type="ECO:0000256" key="4">
    <source>
        <dbReference type="PROSITE-ProRule" id="PRU00146"/>
    </source>
</evidence>
<dbReference type="InterPro" id="IPR019787">
    <property type="entry name" value="Znf_PHD-finger"/>
</dbReference>
<dbReference type="InterPro" id="IPR047970">
    <property type="entry name" value="KDM5A_PHD2"/>
</dbReference>
<dbReference type="PROSITE" id="PS01359">
    <property type="entry name" value="ZF_PHD_1"/>
    <property type="match status" value="1"/>
</dbReference>
<feature type="compositionally biased region" description="Basic and acidic residues" evidence="5">
    <location>
        <begin position="16"/>
        <end position="40"/>
    </location>
</feature>
<keyword evidence="2 4" id="KW-0863">Zinc-finger</keyword>
<dbReference type="SUPFAM" id="SSF57903">
    <property type="entry name" value="FYVE/PHD zinc finger"/>
    <property type="match status" value="1"/>
</dbReference>
<keyword evidence="3" id="KW-0862">Zinc</keyword>
<proteinExistence type="predicted"/>
<feature type="region of interest" description="Disordered" evidence="5">
    <location>
        <begin position="1"/>
        <end position="40"/>
    </location>
</feature>
<feature type="domain" description="PHD-type" evidence="6">
    <location>
        <begin position="77"/>
        <end position="139"/>
    </location>
</feature>
<reference evidence="8" key="1">
    <citation type="submission" date="2025-08" db="UniProtKB">
        <authorList>
            <consortium name="RefSeq"/>
        </authorList>
    </citation>
    <scope>IDENTIFICATION</scope>
</reference>
<dbReference type="RefSeq" id="XP_014679880.1">
    <property type="nucleotide sequence ID" value="XM_014824394.1"/>
</dbReference>
<evidence type="ECO:0000313" key="7">
    <source>
        <dbReference type="Proteomes" id="UP000695022"/>
    </source>
</evidence>
<evidence type="ECO:0000256" key="5">
    <source>
        <dbReference type="SAM" id="MobiDB-lite"/>
    </source>
</evidence>
<sequence>MDIGIYASSKRAKKRFKEEKERDKDSHPAGGESKGDDSRDPAAVVAAFKAAEAAEIDAMAELRIRNRLKQYEDKGEAKYCVCRKGRGGFMLHCELCQDWFHSACVPLPKVGMQKSRLTTTAALQVVKDLKFLCPLCLRSRRPRLETILSLLVSLQKLPVRLPEGEALQCLTERAMGWQVGGGRV</sequence>
<name>A0ABM1F609_PRICU</name>